<dbReference type="Proteomes" id="UP000622610">
    <property type="component" value="Unassembled WGS sequence"/>
</dbReference>
<name>A0A917N5N7_9ENTE</name>
<keyword evidence="2" id="KW-1185">Reference proteome</keyword>
<dbReference type="AlphaFoldDB" id="A0A917N5N7"/>
<dbReference type="RefSeq" id="WP_188366720.1">
    <property type="nucleotide sequence ID" value="NZ_BMDT01000001.1"/>
</dbReference>
<comment type="caution">
    <text evidence="1">The sequence shown here is derived from an EMBL/GenBank/DDBJ whole genome shotgun (WGS) entry which is preliminary data.</text>
</comment>
<dbReference type="EMBL" id="BMDT01000001">
    <property type="protein sequence ID" value="GGI64897.1"/>
    <property type="molecule type" value="Genomic_DNA"/>
</dbReference>
<reference evidence="1" key="1">
    <citation type="journal article" date="2014" name="Int. J. Syst. Evol. Microbiol.">
        <title>Complete genome sequence of Corynebacterium casei LMG S-19264T (=DSM 44701T), isolated from a smear-ripened cheese.</title>
        <authorList>
            <consortium name="US DOE Joint Genome Institute (JGI-PGF)"/>
            <person name="Walter F."/>
            <person name="Albersmeier A."/>
            <person name="Kalinowski J."/>
            <person name="Ruckert C."/>
        </authorList>
    </citation>
    <scope>NUCLEOTIDE SEQUENCE</scope>
    <source>
        <strain evidence="1">CCM 8433</strain>
    </source>
</reference>
<organism evidence="1 2">
    <name type="scientific">Enterococcus alcedinis</name>
    <dbReference type="NCBI Taxonomy" id="1274384"/>
    <lineage>
        <taxon>Bacteria</taxon>
        <taxon>Bacillati</taxon>
        <taxon>Bacillota</taxon>
        <taxon>Bacilli</taxon>
        <taxon>Lactobacillales</taxon>
        <taxon>Enterococcaceae</taxon>
        <taxon>Enterococcus</taxon>
    </lineage>
</organism>
<accession>A0A917N5N7</accession>
<evidence type="ECO:0000313" key="2">
    <source>
        <dbReference type="Proteomes" id="UP000622610"/>
    </source>
</evidence>
<reference evidence="1" key="2">
    <citation type="submission" date="2020-09" db="EMBL/GenBank/DDBJ databases">
        <authorList>
            <person name="Sun Q."/>
            <person name="Sedlacek I."/>
        </authorList>
    </citation>
    <scope>NUCLEOTIDE SEQUENCE</scope>
    <source>
        <strain evidence="1">CCM 8433</strain>
    </source>
</reference>
<evidence type="ECO:0000313" key="1">
    <source>
        <dbReference type="EMBL" id="GGI64897.1"/>
    </source>
</evidence>
<sequence length="149" mass="17612">MKKISEDPSHPSNVPVIFIYGHNGEITGKISINEWRAKKEEAQLINELEIKLYRESIQYYTNREFSKSEDLLLFLITQTDYTHYEYVERLANLYRRQEKSSKEKELLLKARKNIAAFDASEGILKRIDKRLEKNATASSKDRRHSYLLN</sequence>
<protein>
    <submittedName>
        <fullName evidence="1">Uncharacterized protein</fullName>
    </submittedName>
</protein>
<gene>
    <name evidence="1" type="ORF">GCM10011482_05510</name>
</gene>
<proteinExistence type="predicted"/>